<dbReference type="Proteomes" id="UP001236014">
    <property type="component" value="Chromosome"/>
</dbReference>
<keyword evidence="2" id="KW-0560">Oxidoreductase</keyword>
<dbReference type="PANTHER" id="PTHR11908:SF132">
    <property type="entry name" value="ALDEHYDE OXIDASE 1-RELATED"/>
    <property type="match status" value="1"/>
</dbReference>
<sequence>MSITEGWVGRRVKRVEDPKILLGRGRYADDVTPARCLHAAFVRAPVAHALITAIDVEAAKQAPGVVAVFTAGDFNPMCRSWKGLLDWPGLVGGDQRPLATGKMHYVGEPVVMVVAESRAVAEDALELVTLDYEELDPVVDSIAALDASAAKVHDELPSNLAFEGTFGTGDVEAAFAEAAVVVETGISTARHTAVALEPRGVVAEFDPSAKSLTVRLSTQAPHMLQSVFAELLGLRESNIRVLTDEVGGAFGMKAHVYSDEVATCAASILLRRPVKWIQDRVESLQSDTQARDERVSAALAVAADGRILGMRSEVVSDGGAYSVYPRSMVTEGIQVATIMPGPYRIPVYSGHLRVAITNKAPLAVYRGVGHPVAILAMETLLDETARRLGLDPAELRRRNLIAPDELPYTSVTGQVYDSGSHQESLEKLLAMLPAGPDLDKRKAEARERGRLLGVGLACFVEVTAPGVMFYGKRGAPITAHDQVEVRVEADGSVTVLLGTPGQGQGLQTTAAQVVADHLGVSFDRISVVSGDTAVVPHGTGVWASRSAVVSSGAAASAAREVKERLLAIAGHLLEVDPADLEIGNGVVQVAGAPNVHLGVEELAEVAHFRTHRLPPELRIGLSVVGEYSGPNVTFNNGAHAAVVEVEEDSGLVHIVDYACVEDCGVLINPEIVDGQIRGGVAQGIGGALFERLYYDENGQLLTSTLLDYLMPTGPELPDVRITHLETPSPITMLGVKGAGEAGAAGAPAAVHNAVNDALAPLGARVWHEPITPERVVRGLDEAAGHHWPEPPDTPPVPALPNLGSTVEKGHS</sequence>
<gene>
    <name evidence="5" type="ORF">QRX50_38795</name>
</gene>
<evidence type="ECO:0000313" key="6">
    <source>
        <dbReference type="Proteomes" id="UP001236014"/>
    </source>
</evidence>
<name>A0A9Y2ICN6_9PSEU</name>
<dbReference type="InterPro" id="IPR008274">
    <property type="entry name" value="AldOxase/xan_DH_MoCoBD1"/>
</dbReference>
<dbReference type="Pfam" id="PF01315">
    <property type="entry name" value="Ald_Xan_dh_C"/>
    <property type="match status" value="1"/>
</dbReference>
<evidence type="ECO:0000259" key="4">
    <source>
        <dbReference type="SMART" id="SM01008"/>
    </source>
</evidence>
<dbReference type="EMBL" id="CP127294">
    <property type="protein sequence ID" value="WIX77297.1"/>
    <property type="molecule type" value="Genomic_DNA"/>
</dbReference>
<accession>A0A9Y2ICN6</accession>
<keyword evidence="6" id="KW-1185">Reference proteome</keyword>
<protein>
    <submittedName>
        <fullName evidence="5">Xanthine dehydrogenase family protein molybdopterin-binding subunit</fullName>
    </submittedName>
</protein>
<evidence type="ECO:0000256" key="1">
    <source>
        <dbReference type="ARBA" id="ARBA00022505"/>
    </source>
</evidence>
<dbReference type="Gene3D" id="3.30.365.10">
    <property type="entry name" value="Aldehyde oxidase/xanthine dehydrogenase, molybdopterin binding domain"/>
    <property type="match status" value="4"/>
</dbReference>
<dbReference type="Pfam" id="PF20256">
    <property type="entry name" value="MoCoBD_2"/>
    <property type="match status" value="1"/>
</dbReference>
<dbReference type="KEGG" id="acab:QRX50_38795"/>
<feature type="region of interest" description="Disordered" evidence="3">
    <location>
        <begin position="783"/>
        <end position="811"/>
    </location>
</feature>
<dbReference type="SUPFAM" id="SSF54665">
    <property type="entry name" value="CO dehydrogenase molybdoprotein N-domain-like"/>
    <property type="match status" value="1"/>
</dbReference>
<proteinExistence type="predicted"/>
<dbReference type="GO" id="GO:0016491">
    <property type="term" value="F:oxidoreductase activity"/>
    <property type="evidence" value="ECO:0007669"/>
    <property type="project" value="UniProtKB-KW"/>
</dbReference>
<dbReference type="InterPro" id="IPR046867">
    <property type="entry name" value="AldOxase/xan_DH_MoCoBD2"/>
</dbReference>
<evidence type="ECO:0000313" key="5">
    <source>
        <dbReference type="EMBL" id="WIX77297.1"/>
    </source>
</evidence>
<dbReference type="Gene3D" id="3.90.1170.50">
    <property type="entry name" value="Aldehyde oxidase/xanthine dehydrogenase, a/b hammerhead"/>
    <property type="match status" value="1"/>
</dbReference>
<dbReference type="InterPro" id="IPR016208">
    <property type="entry name" value="Ald_Oxase/xanthine_DH-like"/>
</dbReference>
<dbReference type="InterPro" id="IPR000674">
    <property type="entry name" value="Ald_Oxase/Xan_DH_a/b"/>
</dbReference>
<evidence type="ECO:0000256" key="3">
    <source>
        <dbReference type="SAM" id="MobiDB-lite"/>
    </source>
</evidence>
<evidence type="ECO:0000256" key="2">
    <source>
        <dbReference type="ARBA" id="ARBA00023002"/>
    </source>
</evidence>
<dbReference type="GO" id="GO:0005506">
    <property type="term" value="F:iron ion binding"/>
    <property type="evidence" value="ECO:0007669"/>
    <property type="project" value="InterPro"/>
</dbReference>
<keyword evidence="1" id="KW-0500">Molybdenum</keyword>
<dbReference type="InterPro" id="IPR036856">
    <property type="entry name" value="Ald_Oxase/Xan_DH_a/b_sf"/>
</dbReference>
<dbReference type="PANTHER" id="PTHR11908">
    <property type="entry name" value="XANTHINE DEHYDROGENASE"/>
    <property type="match status" value="1"/>
</dbReference>
<dbReference type="AlphaFoldDB" id="A0A9Y2ICN6"/>
<reference evidence="5 6" key="1">
    <citation type="submission" date="2023-06" db="EMBL/GenBank/DDBJ databases">
        <authorList>
            <person name="Oyuntsetseg B."/>
            <person name="Kim S.B."/>
        </authorList>
    </citation>
    <scope>NUCLEOTIDE SEQUENCE [LARGE SCALE GENOMIC DNA]</scope>
    <source>
        <strain evidence="5 6">2-15</strain>
    </source>
</reference>
<dbReference type="InterPro" id="IPR037165">
    <property type="entry name" value="AldOxase/xan_DH_Mopterin-bd_sf"/>
</dbReference>
<dbReference type="RefSeq" id="WP_285968038.1">
    <property type="nucleotide sequence ID" value="NZ_CP127294.1"/>
</dbReference>
<dbReference type="SUPFAM" id="SSF56003">
    <property type="entry name" value="Molybdenum cofactor-binding domain"/>
    <property type="match status" value="1"/>
</dbReference>
<organism evidence="5 6">
    <name type="scientific">Amycolatopsis carbonis</name>
    <dbReference type="NCBI Taxonomy" id="715471"/>
    <lineage>
        <taxon>Bacteria</taxon>
        <taxon>Bacillati</taxon>
        <taxon>Actinomycetota</taxon>
        <taxon>Actinomycetes</taxon>
        <taxon>Pseudonocardiales</taxon>
        <taxon>Pseudonocardiaceae</taxon>
        <taxon>Amycolatopsis</taxon>
    </lineage>
</organism>
<dbReference type="Pfam" id="PF02738">
    <property type="entry name" value="MoCoBD_1"/>
    <property type="match status" value="1"/>
</dbReference>
<feature type="domain" description="Aldehyde oxidase/xanthine dehydrogenase a/b hammerhead" evidence="4">
    <location>
        <begin position="22"/>
        <end position="136"/>
    </location>
</feature>
<dbReference type="SMART" id="SM01008">
    <property type="entry name" value="Ald_Xan_dh_C"/>
    <property type="match status" value="1"/>
</dbReference>